<sequence>MRQQPKHEDQKGMESWSSPPLNPTPAARDWSDEAFDDARSSGLFPAPGSHTATTTHLADFGAGPRLRRRGQRRRASSVVISNRFVTTILHYTQYAYESLNRTQRLAMWQQDVFTLKGECRDRDVRPWLSLQGLRLCRARLACTLDQHQSPSQSLGPISDEGNSHPILAQPDAVWLHATCLSHLAAMHIPAMLQEFSSFAQRTWTAVQLAYLASVDTACLSYSCMSHKP</sequence>
<dbReference type="AlphaFoldDB" id="A0A6A6AK12"/>
<accession>A0A6A6AK12</accession>
<keyword evidence="3" id="KW-1185">Reference proteome</keyword>
<dbReference type="RefSeq" id="XP_033526273.1">
    <property type="nucleotide sequence ID" value="XM_033670179.1"/>
</dbReference>
<evidence type="ECO:0000313" key="2">
    <source>
        <dbReference type="EMBL" id="KAF2131886.1"/>
    </source>
</evidence>
<feature type="compositionally biased region" description="Basic and acidic residues" evidence="1">
    <location>
        <begin position="1"/>
        <end position="12"/>
    </location>
</feature>
<name>A0A6A6AK12_9PLEO</name>
<gene>
    <name evidence="2" type="ORF">P153DRAFT_382776</name>
</gene>
<reference evidence="2" key="1">
    <citation type="journal article" date="2020" name="Stud. Mycol.">
        <title>101 Dothideomycetes genomes: a test case for predicting lifestyles and emergence of pathogens.</title>
        <authorList>
            <person name="Haridas S."/>
            <person name="Albert R."/>
            <person name="Binder M."/>
            <person name="Bloem J."/>
            <person name="Labutti K."/>
            <person name="Salamov A."/>
            <person name="Andreopoulos B."/>
            <person name="Baker S."/>
            <person name="Barry K."/>
            <person name="Bills G."/>
            <person name="Bluhm B."/>
            <person name="Cannon C."/>
            <person name="Castanera R."/>
            <person name="Culley D."/>
            <person name="Daum C."/>
            <person name="Ezra D."/>
            <person name="Gonzalez J."/>
            <person name="Henrissat B."/>
            <person name="Kuo A."/>
            <person name="Liang C."/>
            <person name="Lipzen A."/>
            <person name="Lutzoni F."/>
            <person name="Magnuson J."/>
            <person name="Mondo S."/>
            <person name="Nolan M."/>
            <person name="Ohm R."/>
            <person name="Pangilinan J."/>
            <person name="Park H.-J."/>
            <person name="Ramirez L."/>
            <person name="Alfaro M."/>
            <person name="Sun H."/>
            <person name="Tritt A."/>
            <person name="Yoshinaga Y."/>
            <person name="Zwiers L.-H."/>
            <person name="Turgeon B."/>
            <person name="Goodwin S."/>
            <person name="Spatafora J."/>
            <person name="Crous P."/>
            <person name="Grigoriev I."/>
        </authorList>
    </citation>
    <scope>NUCLEOTIDE SEQUENCE</scope>
    <source>
        <strain evidence="2">CBS 119687</strain>
    </source>
</reference>
<organism evidence="2 3">
    <name type="scientific">Dothidotthia symphoricarpi CBS 119687</name>
    <dbReference type="NCBI Taxonomy" id="1392245"/>
    <lineage>
        <taxon>Eukaryota</taxon>
        <taxon>Fungi</taxon>
        <taxon>Dikarya</taxon>
        <taxon>Ascomycota</taxon>
        <taxon>Pezizomycotina</taxon>
        <taxon>Dothideomycetes</taxon>
        <taxon>Pleosporomycetidae</taxon>
        <taxon>Pleosporales</taxon>
        <taxon>Dothidotthiaceae</taxon>
        <taxon>Dothidotthia</taxon>
    </lineage>
</organism>
<proteinExistence type="predicted"/>
<dbReference type="EMBL" id="ML977501">
    <property type="protein sequence ID" value="KAF2131886.1"/>
    <property type="molecule type" value="Genomic_DNA"/>
</dbReference>
<protein>
    <submittedName>
        <fullName evidence="2">Uncharacterized protein</fullName>
    </submittedName>
</protein>
<evidence type="ECO:0000256" key="1">
    <source>
        <dbReference type="SAM" id="MobiDB-lite"/>
    </source>
</evidence>
<dbReference type="GeneID" id="54410611"/>
<evidence type="ECO:0000313" key="3">
    <source>
        <dbReference type="Proteomes" id="UP000799771"/>
    </source>
</evidence>
<feature type="compositionally biased region" description="Basic residues" evidence="1">
    <location>
        <begin position="65"/>
        <end position="74"/>
    </location>
</feature>
<dbReference type="Proteomes" id="UP000799771">
    <property type="component" value="Unassembled WGS sequence"/>
</dbReference>
<feature type="region of interest" description="Disordered" evidence="1">
    <location>
        <begin position="1"/>
        <end position="74"/>
    </location>
</feature>